<gene>
    <name evidence="1" type="ORF">SAMN04487779_100724</name>
</gene>
<evidence type="ECO:0000313" key="2">
    <source>
        <dbReference type="Proteomes" id="UP000198925"/>
    </source>
</evidence>
<dbReference type="STRING" id="938405.SAMN02927895_00167"/>
<dbReference type="RefSeq" id="WP_090663648.1">
    <property type="nucleotide sequence ID" value="NZ_FMZX01000007.1"/>
</dbReference>
<dbReference type="PANTHER" id="PTHR12993">
    <property type="entry name" value="N-ACETYLGLUCOSAMINYL-PHOSPHATIDYLINOSITOL DE-N-ACETYLASE-RELATED"/>
    <property type="match status" value="1"/>
</dbReference>
<reference evidence="1 2" key="1">
    <citation type="submission" date="2016-10" db="EMBL/GenBank/DDBJ databases">
        <authorList>
            <person name="de Groot N.N."/>
        </authorList>
    </citation>
    <scope>NUCLEOTIDE SEQUENCE [LARGE SCALE GENOMIC DNA]</scope>
    <source>
        <strain evidence="1 2">CPCC 100156</strain>
    </source>
</reference>
<dbReference type="Pfam" id="PF02585">
    <property type="entry name" value="PIG-L"/>
    <property type="match status" value="1"/>
</dbReference>
<dbReference type="Proteomes" id="UP000198925">
    <property type="component" value="Unassembled WGS sequence"/>
</dbReference>
<dbReference type="SUPFAM" id="SSF102588">
    <property type="entry name" value="LmbE-like"/>
    <property type="match status" value="1"/>
</dbReference>
<dbReference type="InterPro" id="IPR024078">
    <property type="entry name" value="LmbE-like_dom_sf"/>
</dbReference>
<keyword evidence="2" id="KW-1185">Reference proteome</keyword>
<protein>
    <submittedName>
        <fullName evidence="1">4-oxalomesaconate hydratase</fullName>
    </submittedName>
</protein>
<evidence type="ECO:0000313" key="1">
    <source>
        <dbReference type="EMBL" id="SDD35509.1"/>
    </source>
</evidence>
<dbReference type="EMBL" id="FMZX01000007">
    <property type="protein sequence ID" value="SDD35509.1"/>
    <property type="molecule type" value="Genomic_DNA"/>
</dbReference>
<name>A0A1G6U2D4_9PROT</name>
<dbReference type="PANTHER" id="PTHR12993:SF29">
    <property type="entry name" value="BLR3841 PROTEIN"/>
    <property type="match status" value="1"/>
</dbReference>
<dbReference type="Gene3D" id="3.40.50.10320">
    <property type="entry name" value="LmbE-like"/>
    <property type="match status" value="1"/>
</dbReference>
<dbReference type="AlphaFoldDB" id="A0A1G6U2D4"/>
<sequence length="242" mass="26991">MTTASTGTALVVSAHSADFVWRAGGAIALHAERGWQVTVICLSFGERGESAKLWRQPGMTLERVKSERQGEAERAATALGVHDLQFWDLGDYPLTLGQESLFRLAAVYRALRPRFVLTHSKEDPYNHDHPATTDFAQHARIIAQAHGHEPGVPVVGAPPVYLFEPHQPEQCRWAPDMLLDITPVWERKLAAIRCMAGQEHLWEYYTRVALQRGAQAARNSERAVTYGEGYQSVFPHVVESLA</sequence>
<accession>A0A1G6U2D4</accession>
<proteinExistence type="predicted"/>
<organism evidence="1 2">
    <name type="scientific">Belnapia rosea</name>
    <dbReference type="NCBI Taxonomy" id="938405"/>
    <lineage>
        <taxon>Bacteria</taxon>
        <taxon>Pseudomonadati</taxon>
        <taxon>Pseudomonadota</taxon>
        <taxon>Alphaproteobacteria</taxon>
        <taxon>Acetobacterales</taxon>
        <taxon>Roseomonadaceae</taxon>
        <taxon>Belnapia</taxon>
    </lineage>
</organism>
<dbReference type="GO" id="GO:0016811">
    <property type="term" value="F:hydrolase activity, acting on carbon-nitrogen (but not peptide) bonds, in linear amides"/>
    <property type="evidence" value="ECO:0007669"/>
    <property type="project" value="TreeGrafter"/>
</dbReference>
<dbReference type="InterPro" id="IPR003737">
    <property type="entry name" value="GlcNAc_PI_deacetylase-related"/>
</dbReference>